<feature type="compositionally biased region" description="Low complexity" evidence="1">
    <location>
        <begin position="24"/>
        <end position="42"/>
    </location>
</feature>
<comment type="caution">
    <text evidence="2">The sequence shown here is derived from an EMBL/GenBank/DDBJ whole genome shotgun (WGS) entry which is preliminary data.</text>
</comment>
<gene>
    <name evidence="2" type="ORF">AVEN_54529_1</name>
</gene>
<reference evidence="2 3" key="1">
    <citation type="journal article" date="2019" name="Sci. Rep.">
        <title>Orb-weaving spider Araneus ventricosus genome elucidates the spidroin gene catalogue.</title>
        <authorList>
            <person name="Kono N."/>
            <person name="Nakamura H."/>
            <person name="Ohtoshi R."/>
            <person name="Moran D.A.P."/>
            <person name="Shinohara A."/>
            <person name="Yoshida Y."/>
            <person name="Fujiwara M."/>
            <person name="Mori M."/>
            <person name="Tomita M."/>
            <person name="Arakawa K."/>
        </authorList>
    </citation>
    <scope>NUCLEOTIDE SEQUENCE [LARGE SCALE GENOMIC DNA]</scope>
</reference>
<name>A0A4Y2TPW2_ARAVE</name>
<dbReference type="EMBL" id="BGPR01030264">
    <property type="protein sequence ID" value="GBO02675.1"/>
    <property type="molecule type" value="Genomic_DNA"/>
</dbReference>
<feature type="compositionally biased region" description="Low complexity" evidence="1">
    <location>
        <begin position="1"/>
        <end position="15"/>
    </location>
</feature>
<dbReference type="AlphaFoldDB" id="A0A4Y2TPW2"/>
<feature type="compositionally biased region" description="Basic and acidic residues" evidence="1">
    <location>
        <begin position="47"/>
        <end position="58"/>
    </location>
</feature>
<protein>
    <submittedName>
        <fullName evidence="2">Uncharacterized protein</fullName>
    </submittedName>
</protein>
<proteinExistence type="predicted"/>
<evidence type="ECO:0000256" key="1">
    <source>
        <dbReference type="SAM" id="MobiDB-lite"/>
    </source>
</evidence>
<organism evidence="2 3">
    <name type="scientific">Araneus ventricosus</name>
    <name type="common">Orbweaver spider</name>
    <name type="synonym">Epeira ventricosa</name>
    <dbReference type="NCBI Taxonomy" id="182803"/>
    <lineage>
        <taxon>Eukaryota</taxon>
        <taxon>Metazoa</taxon>
        <taxon>Ecdysozoa</taxon>
        <taxon>Arthropoda</taxon>
        <taxon>Chelicerata</taxon>
        <taxon>Arachnida</taxon>
        <taxon>Araneae</taxon>
        <taxon>Araneomorphae</taxon>
        <taxon>Entelegynae</taxon>
        <taxon>Araneoidea</taxon>
        <taxon>Araneidae</taxon>
        <taxon>Araneus</taxon>
    </lineage>
</organism>
<evidence type="ECO:0000313" key="2">
    <source>
        <dbReference type="EMBL" id="GBO02675.1"/>
    </source>
</evidence>
<keyword evidence="3" id="KW-1185">Reference proteome</keyword>
<accession>A0A4Y2TPW2</accession>
<evidence type="ECO:0000313" key="3">
    <source>
        <dbReference type="Proteomes" id="UP000499080"/>
    </source>
</evidence>
<feature type="region of interest" description="Disordered" evidence="1">
    <location>
        <begin position="1"/>
        <end position="98"/>
    </location>
</feature>
<dbReference type="Proteomes" id="UP000499080">
    <property type="component" value="Unassembled WGS sequence"/>
</dbReference>
<sequence>MVDGSSPSSLSSSEFLSDDEFSSDNEYSSDGNSSSDEFSSSDLDSDDPLKPEYRTYDRTEDEEKQNDTVGDERREELTPCLTSASRIGSNDHEYDDGESSIQQAIWRVMMTYPKAP</sequence>